<dbReference type="EMBL" id="BAAAEU010000006">
    <property type="protein sequence ID" value="GAA0711143.1"/>
    <property type="molecule type" value="Genomic_DNA"/>
</dbReference>
<comment type="caution">
    <text evidence="1">The sequence shown here is derived from an EMBL/GenBank/DDBJ whole genome shotgun (WGS) entry which is preliminary data.</text>
</comment>
<keyword evidence="2" id="KW-1185">Reference proteome</keyword>
<evidence type="ECO:0000313" key="1">
    <source>
        <dbReference type="EMBL" id="GAA0711143.1"/>
    </source>
</evidence>
<evidence type="ECO:0008006" key="3">
    <source>
        <dbReference type="Google" id="ProtNLM"/>
    </source>
</evidence>
<organism evidence="1 2">
    <name type="scientific">Dokdonella soli</name>
    <dbReference type="NCBI Taxonomy" id="529810"/>
    <lineage>
        <taxon>Bacteria</taxon>
        <taxon>Pseudomonadati</taxon>
        <taxon>Pseudomonadota</taxon>
        <taxon>Gammaproteobacteria</taxon>
        <taxon>Lysobacterales</taxon>
        <taxon>Rhodanobacteraceae</taxon>
        <taxon>Dokdonella</taxon>
    </lineage>
</organism>
<gene>
    <name evidence="1" type="ORF">GCM10009105_12860</name>
</gene>
<reference evidence="1 2" key="1">
    <citation type="journal article" date="2019" name="Int. J. Syst. Evol. Microbiol.">
        <title>The Global Catalogue of Microorganisms (GCM) 10K type strain sequencing project: providing services to taxonomists for standard genome sequencing and annotation.</title>
        <authorList>
            <consortium name="The Broad Institute Genomics Platform"/>
            <consortium name="The Broad Institute Genome Sequencing Center for Infectious Disease"/>
            <person name="Wu L."/>
            <person name="Ma J."/>
        </authorList>
    </citation>
    <scope>NUCLEOTIDE SEQUENCE [LARGE SCALE GENOMIC DNA]</scope>
    <source>
        <strain evidence="1 2">JCM 15421</strain>
    </source>
</reference>
<protein>
    <recommendedName>
        <fullName evidence="3">DUF1579 domain-containing protein</fullName>
    </recommendedName>
</protein>
<proteinExistence type="predicted"/>
<evidence type="ECO:0000313" key="2">
    <source>
        <dbReference type="Proteomes" id="UP001501523"/>
    </source>
</evidence>
<name>A0ABN1IF44_9GAMM</name>
<accession>A0ABN1IF44</accession>
<sequence length="163" mass="18987">MNASDGRRDFDFYHGRWRVQNERLKERLVGSTDWEHFEATQKCRPILGGLGNIDDFVTDWNRSDSTGKFVGMTLRLFNPATREWSLYWASNREGLLEPPVVGRFENGVGTFIGDDRHDGKLVLARFIWSEIRPDSAKWQQALSTDGGRTWETNWIMRMSRRSS</sequence>
<dbReference type="Proteomes" id="UP001501523">
    <property type="component" value="Unassembled WGS sequence"/>
</dbReference>
<dbReference type="RefSeq" id="WP_343788351.1">
    <property type="nucleotide sequence ID" value="NZ_BAAAEU010000006.1"/>
</dbReference>